<dbReference type="GO" id="GO:0008270">
    <property type="term" value="F:zinc ion binding"/>
    <property type="evidence" value="ECO:0007669"/>
    <property type="project" value="UniProtKB-KW"/>
</dbReference>
<keyword evidence="1" id="KW-0863">Zinc-finger</keyword>
<evidence type="ECO:0000313" key="5">
    <source>
        <dbReference type="Proteomes" id="UP000316079"/>
    </source>
</evidence>
<protein>
    <recommendedName>
        <fullName evidence="3">Arf-GAP domain-containing protein</fullName>
    </recommendedName>
</protein>
<evidence type="ECO:0000256" key="2">
    <source>
        <dbReference type="SAM" id="MobiDB-lite"/>
    </source>
</evidence>
<evidence type="ECO:0000256" key="1">
    <source>
        <dbReference type="PROSITE-ProRule" id="PRU00288"/>
    </source>
</evidence>
<proteinExistence type="predicted"/>
<dbReference type="Gene3D" id="2.30.29.30">
    <property type="entry name" value="Pleckstrin-homology domain (PH domain)/Phosphotyrosine-binding domain (PTB)"/>
    <property type="match status" value="1"/>
</dbReference>
<organism evidence="4 5">
    <name type="scientific">Danionella cerebrum</name>
    <dbReference type="NCBI Taxonomy" id="2873325"/>
    <lineage>
        <taxon>Eukaryota</taxon>
        <taxon>Metazoa</taxon>
        <taxon>Chordata</taxon>
        <taxon>Craniata</taxon>
        <taxon>Vertebrata</taxon>
        <taxon>Euteleostomi</taxon>
        <taxon>Actinopterygii</taxon>
        <taxon>Neopterygii</taxon>
        <taxon>Teleostei</taxon>
        <taxon>Ostariophysi</taxon>
        <taxon>Cypriniformes</taxon>
        <taxon>Danionidae</taxon>
        <taxon>Danioninae</taxon>
        <taxon>Danionella</taxon>
    </lineage>
</organism>
<dbReference type="EMBL" id="SRMA01024118">
    <property type="protein sequence ID" value="TRZ01339.1"/>
    <property type="molecule type" value="Genomic_DNA"/>
</dbReference>
<comment type="caution">
    <text evidence="4">The sequence shown here is derived from an EMBL/GenBank/DDBJ whole genome shotgun (WGS) entry which is preliminary data.</text>
</comment>
<dbReference type="InterPro" id="IPR038508">
    <property type="entry name" value="ArfGAP_dom_sf"/>
</dbReference>
<evidence type="ECO:0000259" key="3">
    <source>
        <dbReference type="PROSITE" id="PS50115"/>
    </source>
</evidence>
<dbReference type="InterPro" id="IPR052589">
    <property type="entry name" value="Arf-GAP_dual-PH_domain"/>
</dbReference>
<dbReference type="SMART" id="SM00105">
    <property type="entry name" value="ArfGap"/>
    <property type="match status" value="1"/>
</dbReference>
<dbReference type="AlphaFoldDB" id="A0A553RGN0"/>
<name>A0A553RGN0_9TELE</name>
<feature type="region of interest" description="Disordered" evidence="2">
    <location>
        <begin position="324"/>
        <end position="350"/>
    </location>
</feature>
<dbReference type="OrthoDB" id="73919at2759"/>
<accession>A0A553RGN0</accession>
<dbReference type="PRINTS" id="PR00405">
    <property type="entry name" value="REVINTRACTNG"/>
</dbReference>
<dbReference type="SUPFAM" id="SSF50729">
    <property type="entry name" value="PH domain-like"/>
    <property type="match status" value="1"/>
</dbReference>
<dbReference type="GO" id="GO:0005096">
    <property type="term" value="F:GTPase activator activity"/>
    <property type="evidence" value="ECO:0007669"/>
    <property type="project" value="InterPro"/>
</dbReference>
<gene>
    <name evidence="4" type="ORF">DNTS_022010</name>
</gene>
<dbReference type="SUPFAM" id="SSF57863">
    <property type="entry name" value="ArfGap/RecO-like zinc finger"/>
    <property type="match status" value="1"/>
</dbReference>
<dbReference type="Gene3D" id="1.10.220.150">
    <property type="entry name" value="Arf GTPase activating protein"/>
    <property type="match status" value="1"/>
</dbReference>
<dbReference type="PANTHER" id="PTHR46021">
    <property type="entry name" value="ARF-GAP WITH DUAL PH DOMAIN-CONTAINING PROTEIN 1-LIKE PROTEIN"/>
    <property type="match status" value="1"/>
</dbReference>
<keyword evidence="1" id="KW-0479">Metal-binding</keyword>
<dbReference type="Proteomes" id="UP000316079">
    <property type="component" value="Unassembled WGS sequence"/>
</dbReference>
<keyword evidence="1" id="KW-0862">Zinc</keyword>
<dbReference type="PANTHER" id="PTHR46021:SF3">
    <property type="entry name" value="ARF-GAP WITH DUAL PH DOMAIN-CONTAINING PROTEIN 1"/>
    <property type="match status" value="1"/>
</dbReference>
<dbReference type="Pfam" id="PF01412">
    <property type="entry name" value="ArfGap"/>
    <property type="match status" value="1"/>
</dbReference>
<dbReference type="InterPro" id="IPR001164">
    <property type="entry name" value="ArfGAP_dom"/>
</dbReference>
<evidence type="ECO:0000313" key="4">
    <source>
        <dbReference type="EMBL" id="TRZ01339.1"/>
    </source>
</evidence>
<sequence length="350" mass="40308">MAMHKYRETGKQRQAYKERKIIDHEWSALWLNNTKSTVVISLCMLVSDPEWGSCSVGVFICLSCSGVHRNITNISKVKSLRLSHWEDLEVQFMSERGNEVMKAVYEANVPVYYYKPTHKDCAVLKEQWIRAKYDRQEFMENSGKPVYEDGIDQRWYTDEEGAGQRTVSQQTIRSFSEGWHAQEIVDWFNSIRAVQLHYLQVAFPGASDTELKTKLTRNFLKEGYMEKTGPRDAFAKGEVFLGYRDHGYSVAAGLPAGTHCNGSWQQGITIQTPDRSYLFTCQSEAEQKEWMSVFNTLINTPMSPREYTEVVTVRSHRPVRDKLTDTFAPTRERERAADTTHSISEKPGLD</sequence>
<dbReference type="STRING" id="623744.A0A553RGN0"/>
<dbReference type="InterPro" id="IPR037278">
    <property type="entry name" value="ARFGAP/RecO"/>
</dbReference>
<dbReference type="GO" id="GO:0005737">
    <property type="term" value="C:cytoplasm"/>
    <property type="evidence" value="ECO:0007669"/>
    <property type="project" value="TreeGrafter"/>
</dbReference>
<dbReference type="GO" id="GO:0005886">
    <property type="term" value="C:plasma membrane"/>
    <property type="evidence" value="ECO:0007669"/>
    <property type="project" value="TreeGrafter"/>
</dbReference>
<keyword evidence="5" id="KW-1185">Reference proteome</keyword>
<reference evidence="4 5" key="1">
    <citation type="journal article" date="2019" name="Sci. Data">
        <title>Hybrid genome assembly and annotation of Danionella translucida.</title>
        <authorList>
            <person name="Kadobianskyi M."/>
            <person name="Schulze L."/>
            <person name="Schuelke M."/>
            <person name="Judkewitz B."/>
        </authorList>
    </citation>
    <scope>NUCLEOTIDE SEQUENCE [LARGE SCALE GENOMIC DNA]</scope>
    <source>
        <strain evidence="4 5">Bolton</strain>
    </source>
</reference>
<dbReference type="PROSITE" id="PS50115">
    <property type="entry name" value="ARFGAP"/>
    <property type="match status" value="1"/>
</dbReference>
<feature type="domain" description="Arf-GAP" evidence="3">
    <location>
        <begin position="43"/>
        <end position="146"/>
    </location>
</feature>
<dbReference type="InterPro" id="IPR011993">
    <property type="entry name" value="PH-like_dom_sf"/>
</dbReference>
<dbReference type="GO" id="GO:0005547">
    <property type="term" value="F:phosphatidylinositol-3,4,5-trisphosphate binding"/>
    <property type="evidence" value="ECO:0007669"/>
    <property type="project" value="TreeGrafter"/>
</dbReference>